<organism evidence="1 2">
    <name type="scientific">Caenorhabditis briggsae</name>
    <dbReference type="NCBI Taxonomy" id="6238"/>
    <lineage>
        <taxon>Eukaryota</taxon>
        <taxon>Metazoa</taxon>
        <taxon>Ecdysozoa</taxon>
        <taxon>Nematoda</taxon>
        <taxon>Chromadorea</taxon>
        <taxon>Rhabditida</taxon>
        <taxon>Rhabditina</taxon>
        <taxon>Rhabditomorpha</taxon>
        <taxon>Rhabditoidea</taxon>
        <taxon>Rhabditidae</taxon>
        <taxon>Peloderinae</taxon>
        <taxon>Caenorhabditis</taxon>
    </lineage>
</organism>
<accession>A0AAE8ZYL1</accession>
<name>A0AAE8ZYL1_CAEBR</name>
<evidence type="ECO:0008006" key="3">
    <source>
        <dbReference type="Google" id="ProtNLM"/>
    </source>
</evidence>
<proteinExistence type="predicted"/>
<evidence type="ECO:0000313" key="2">
    <source>
        <dbReference type="Proteomes" id="UP000827892"/>
    </source>
</evidence>
<evidence type="ECO:0000313" key="1">
    <source>
        <dbReference type="EMBL" id="ULT82949.1"/>
    </source>
</evidence>
<dbReference type="EMBL" id="CP090896">
    <property type="protein sequence ID" value="ULT82949.1"/>
    <property type="molecule type" value="Genomic_DNA"/>
</dbReference>
<dbReference type="AlphaFoldDB" id="A0AAE8ZYL1"/>
<sequence length="68" mass="7983">MHVIIMEDGYSITINEEWHKFYYQHMLPSHIDNLTIGGDVLVNIVVVEELEEEDEEGDEYEGKEDVEN</sequence>
<reference evidence="1 2" key="1">
    <citation type="submission" date="2022-05" db="EMBL/GenBank/DDBJ databases">
        <title>Chromosome-level reference genomes for two strains of Caenorhabditis briggsae: an improved platform for comparative genomics.</title>
        <authorList>
            <person name="Stevens L."/>
            <person name="Andersen E.C."/>
        </authorList>
    </citation>
    <scope>NUCLEOTIDE SEQUENCE [LARGE SCALE GENOMIC DNA]</scope>
    <source>
        <strain evidence="1">QX1410_ONT</strain>
        <tissue evidence="1">Whole-organism</tissue>
    </source>
</reference>
<gene>
    <name evidence="1" type="ORF">L3Y34_012289</name>
</gene>
<dbReference type="Proteomes" id="UP000827892">
    <property type="component" value="Chromosome X"/>
</dbReference>
<protein>
    <recommendedName>
        <fullName evidence="3">Galectin</fullName>
    </recommendedName>
</protein>